<keyword evidence="3" id="KW-1185">Reference proteome</keyword>
<name>A0A0S4MU98_9BACT</name>
<dbReference type="STRING" id="1643428.GCA_001442855_00262"/>
<reference evidence="3" key="1">
    <citation type="submission" date="2015-11" db="EMBL/GenBank/DDBJ databases">
        <authorList>
            <person name="Varghese N."/>
        </authorList>
    </citation>
    <scope>NUCLEOTIDE SEQUENCE [LARGE SCALE GENOMIC DNA]</scope>
</reference>
<dbReference type="OrthoDB" id="9813280at2"/>
<evidence type="ECO:0000256" key="1">
    <source>
        <dbReference type="SAM" id="Phobius"/>
    </source>
</evidence>
<organism evidence="2 3">
    <name type="scientific">Candidatus Thermokryptus mobilis</name>
    <dbReference type="NCBI Taxonomy" id="1643428"/>
    <lineage>
        <taxon>Bacteria</taxon>
        <taxon>Pseudomonadati</taxon>
        <taxon>Candidatus Kryptoniota</taxon>
        <taxon>Candidatus Thermokryptus</taxon>
    </lineage>
</organism>
<dbReference type="Proteomes" id="UP000320623">
    <property type="component" value="Unassembled WGS sequence"/>
</dbReference>
<feature type="transmembrane region" description="Helical" evidence="1">
    <location>
        <begin position="6"/>
        <end position="27"/>
    </location>
</feature>
<keyword evidence="1" id="KW-1133">Transmembrane helix</keyword>
<dbReference type="AlphaFoldDB" id="A0A0S4MU98"/>
<evidence type="ECO:0000313" key="2">
    <source>
        <dbReference type="EMBL" id="CUU01535.1"/>
    </source>
</evidence>
<proteinExistence type="predicted"/>
<protein>
    <submittedName>
        <fullName evidence="2">Uncharacterized protein</fullName>
    </submittedName>
</protein>
<dbReference type="EMBL" id="FAOO01000002">
    <property type="protein sequence ID" value="CUU01535.1"/>
    <property type="molecule type" value="Genomic_DNA"/>
</dbReference>
<sequence>MANPIYIMILITISITLLFLLGFRFALKFLNRHAEVKEAVKENLIYADKSFEEQLNEEMLTESVKDENLNEEFNENELIKLAKRYNIGQGEVELLLNLRAKEVERLKGYEKIIDEIEKGSEMKKVAKKYKVGYGEIELLMNLKNFGRNNLIKKWK</sequence>
<keyword evidence="1" id="KW-0812">Transmembrane</keyword>
<gene>
    <name evidence="2" type="ORF">JGI1_00275</name>
</gene>
<dbReference type="RefSeq" id="WP_140944081.1">
    <property type="nucleotide sequence ID" value="NZ_FAOO01000002.1"/>
</dbReference>
<keyword evidence="1" id="KW-0472">Membrane</keyword>
<evidence type="ECO:0000313" key="3">
    <source>
        <dbReference type="Proteomes" id="UP000320623"/>
    </source>
</evidence>
<accession>A0A0S4MU98</accession>